<gene>
    <name evidence="16" type="ORF">MoryE10_32180</name>
</gene>
<keyword evidence="9" id="KW-1133">Transmembrane helix</keyword>
<accession>A0A8D4VU02</accession>
<dbReference type="EMBL" id="AP019782">
    <property type="protein sequence ID" value="BBL72612.1"/>
    <property type="molecule type" value="Genomic_DNA"/>
</dbReference>
<dbReference type="PROSITE" id="PS50885">
    <property type="entry name" value="HAMP"/>
    <property type="match status" value="1"/>
</dbReference>
<dbReference type="CDD" id="cd00088">
    <property type="entry name" value="HPT"/>
    <property type="match status" value="1"/>
</dbReference>
<evidence type="ECO:0000259" key="14">
    <source>
        <dbReference type="PROSITE" id="PS50887"/>
    </source>
</evidence>
<keyword evidence="4" id="KW-0808">Transferase</keyword>
<name>A0A8D4VU02_9GAMM</name>
<dbReference type="FunFam" id="3.30.565.10:FF:000010">
    <property type="entry name" value="Sensor histidine kinase RcsC"/>
    <property type="match status" value="1"/>
</dbReference>
<dbReference type="SMART" id="SM00304">
    <property type="entry name" value="HAMP"/>
    <property type="match status" value="1"/>
</dbReference>
<dbReference type="PROSITE" id="PS50109">
    <property type="entry name" value="HIS_KIN"/>
    <property type="match status" value="1"/>
</dbReference>
<evidence type="ECO:0000256" key="4">
    <source>
        <dbReference type="ARBA" id="ARBA00022777"/>
    </source>
</evidence>
<evidence type="ECO:0000256" key="5">
    <source>
        <dbReference type="ARBA" id="ARBA00023012"/>
    </source>
</evidence>
<dbReference type="SMART" id="SM00388">
    <property type="entry name" value="HisKA"/>
    <property type="match status" value="1"/>
</dbReference>
<dbReference type="CDD" id="cd17546">
    <property type="entry name" value="REC_hyHK_CKI1_RcsC-like"/>
    <property type="match status" value="1"/>
</dbReference>
<sequence length="1549" mass="168956">MKLFPRFSMPHLSFRQLLAMTFAGGIFCLTLVSSIAISNLSSRIVRDKLIEQGRQATETFAGQSTLALLYASADNAKEPAKAILGFPSVQGVAVYDTGRRLLFAQGASAEAKPPDDAAWPDALQLELETPEAWYFVAPVYSHRDVSEEALPFASDAKSAQLLGFVRLVMGKDTLLAMERSILHTNLVVAIAFASVFLLILLGITKRLTTPLQQLAQTMDRASAGEKRVRADVRGAKDIINMEIAFNTMMGVLETREQQLEKARDAALESARLKGEFAANVSHELRTPLNAVLGMLELLRDMGLTAKQAEYVDVARGAGDSLLKLIEDILDFSRIEAGMMKLYPSDFVLHDLLDDVMGLLDGQARRKQLDLSYEIADDVPVSLRGEASRLRQVLINLVGNAIKFTEKGSIGVRVSPVAVTGNRSLLRFDVVDTGIGIAADVKKDIFEAFVQADGSSTRRYEGTGLGLAICRQLVALMGGDIGVESEPTVGSRFWFTLPFDRPIGTPALAASSKPAAAARILIVTGDEKTRQFLSQMLARKDMPHHTVEQGPDALEQLRAAAAKGEVYRFVIVDLAALGESGLALVRVMAQDLALVQSKVILLVDRTQDKIDDSGLSNVAGRLEKPVRASQLYGHLLLPAGKEIVAAPAAAQPPSAAYPGKRILVVEDNRASQEVAIGMLERLGCRIDVAGTGLEAVEKIGRFDYDLVLMDCHMPVMDGFEATGRIRALAGTVAQPIIVAMTANTQKGDSDRCLAAGMDDYLAKPLKLSALKDKLQQWLGDRQESPAAATGDAPPSRQGDERRPLDEQTVRRLREEIGDGFSRMAQVFFEDTPDQLEALGRAVESGDASALCDIAHGLKGAAMNLGANRFGDIARQLESLGRSGTTQGSDELLGSLFVEYECVTAALRREVAQDAERLLGQAHKPGAPLVLIADDDRAMRCTLHDLLQKDGYRIEQASSGAQALALCERQMPDLLLLDAMMPEMDGFTVCARLRQRPEALQTPIIIVTSLDDEGSIDQAFSAGATDYVPKPVHFAVLRQRVARLLDVSRAEEHLNRLAYGDLLTGLPNRALFLEKINTLLSGSEEGRQQQMHAILFLDLDRFKLTNDTLGHEIGDRLLQAVSERIQNTVRKGDLVARFGGDEFTLLLENIGSPQVAAEVSQKICQAMAKPFVVMGYETYVGASIGISVYPVDGSDSVVLVKHADIAMYRAKERGNTYRFYEEGMDLAVSARLRLEGDLRRALEGEELFLHYQPQFDIRSGRIIGMEALVRWQHPERGLIPPLEFIPLAEETGLIESLGEWVLRSACAQNKAWQQAGLPCVPVAVNLSARQFEGDDMAAAIMSILEETGLEAQYLELELTESTVHALPGKIPRHPGATEAARHAGVHRRFRHGVFQFEPAEILPLRQAENRQVFRQRRHQQSGRRRHCADDHRHRHQLEPQGDRRRRGNRPAAELLAGAALPRGAGLLFQQAGGRRPGGVAAGVRRRYRGAVELAAAFASAAKADSARTVCNVSAVPGRCSAASSPSLWNFFLCATVSAKRSRPACCRTVLS</sequence>
<evidence type="ECO:0000313" key="16">
    <source>
        <dbReference type="EMBL" id="BBL72612.1"/>
    </source>
</evidence>
<dbReference type="SMART" id="SM00387">
    <property type="entry name" value="HATPase_c"/>
    <property type="match status" value="1"/>
</dbReference>
<evidence type="ECO:0000259" key="11">
    <source>
        <dbReference type="PROSITE" id="PS50110"/>
    </source>
</evidence>
<dbReference type="Pfam" id="PF00072">
    <property type="entry name" value="Response_reg"/>
    <property type="match status" value="2"/>
</dbReference>
<feature type="domain" description="EAL" evidence="12">
    <location>
        <begin position="1229"/>
        <end position="1483"/>
    </location>
</feature>
<dbReference type="Pfam" id="PF00990">
    <property type="entry name" value="GGDEF"/>
    <property type="match status" value="1"/>
</dbReference>
<keyword evidence="9" id="KW-0472">Membrane</keyword>
<feature type="compositionally biased region" description="Basic and acidic residues" evidence="8">
    <location>
        <begin position="796"/>
        <end position="806"/>
    </location>
</feature>
<dbReference type="InterPro" id="IPR005467">
    <property type="entry name" value="His_kinase_dom"/>
</dbReference>
<evidence type="ECO:0000256" key="3">
    <source>
        <dbReference type="ARBA" id="ARBA00022553"/>
    </source>
</evidence>
<feature type="domain" description="Histidine kinase" evidence="10">
    <location>
        <begin position="279"/>
        <end position="500"/>
    </location>
</feature>
<feature type="domain" description="GGDEF" evidence="14">
    <location>
        <begin position="1088"/>
        <end position="1220"/>
    </location>
</feature>
<feature type="modified residue" description="4-aspartylphosphate" evidence="7">
    <location>
        <position position="709"/>
    </location>
</feature>
<proteinExistence type="predicted"/>
<dbReference type="Pfam" id="PF01627">
    <property type="entry name" value="Hpt"/>
    <property type="match status" value="1"/>
</dbReference>
<feature type="region of interest" description="Disordered" evidence="8">
    <location>
        <begin position="779"/>
        <end position="806"/>
    </location>
</feature>
<feature type="modified residue" description="Phosphohistidine" evidence="6">
    <location>
        <position position="854"/>
    </location>
</feature>
<dbReference type="Pfam" id="PF00563">
    <property type="entry name" value="EAL"/>
    <property type="match status" value="1"/>
</dbReference>
<evidence type="ECO:0000259" key="10">
    <source>
        <dbReference type="PROSITE" id="PS50109"/>
    </source>
</evidence>
<feature type="compositionally biased region" description="Basic and acidic residues" evidence="8">
    <location>
        <begin position="1425"/>
        <end position="1440"/>
    </location>
</feature>
<evidence type="ECO:0000259" key="15">
    <source>
        <dbReference type="PROSITE" id="PS50894"/>
    </source>
</evidence>
<dbReference type="PROSITE" id="PS50887">
    <property type="entry name" value="GGDEF"/>
    <property type="match status" value="1"/>
</dbReference>
<dbReference type="GO" id="GO:0000155">
    <property type="term" value="F:phosphorelay sensor kinase activity"/>
    <property type="evidence" value="ECO:0007669"/>
    <property type="project" value="InterPro"/>
</dbReference>
<evidence type="ECO:0000313" key="17">
    <source>
        <dbReference type="Proteomes" id="UP000824988"/>
    </source>
</evidence>
<feature type="transmembrane region" description="Helical" evidence="9">
    <location>
        <begin position="20"/>
        <end position="40"/>
    </location>
</feature>
<feature type="domain" description="Response regulatory" evidence="11">
    <location>
        <begin position="660"/>
        <end position="777"/>
    </location>
</feature>
<dbReference type="InterPro" id="IPR001633">
    <property type="entry name" value="EAL_dom"/>
</dbReference>
<dbReference type="Pfam" id="PF00512">
    <property type="entry name" value="HisKA"/>
    <property type="match status" value="1"/>
</dbReference>
<dbReference type="PANTHER" id="PTHR45339:SF5">
    <property type="entry name" value="HISTIDINE KINASE"/>
    <property type="match status" value="1"/>
</dbReference>
<feature type="domain" description="Response regulatory" evidence="11">
    <location>
        <begin position="927"/>
        <end position="1043"/>
    </location>
</feature>
<feature type="compositionally biased region" description="Basic residues" evidence="8">
    <location>
        <begin position="1411"/>
        <end position="1424"/>
    </location>
</feature>
<reference evidence="16" key="1">
    <citation type="submission" date="2019-06" db="EMBL/GenBank/DDBJ databases">
        <title>Complete genome sequence of Methylogaea oryzae strain JCM16910.</title>
        <authorList>
            <person name="Asakawa S."/>
        </authorList>
    </citation>
    <scope>NUCLEOTIDE SEQUENCE</scope>
    <source>
        <strain evidence="16">E10</strain>
    </source>
</reference>
<dbReference type="InterPro" id="IPR003661">
    <property type="entry name" value="HisK_dim/P_dom"/>
</dbReference>
<dbReference type="CDD" id="cd16922">
    <property type="entry name" value="HATPase_EvgS-ArcB-TorS-like"/>
    <property type="match status" value="1"/>
</dbReference>
<evidence type="ECO:0000256" key="7">
    <source>
        <dbReference type="PROSITE-ProRule" id="PRU00169"/>
    </source>
</evidence>
<feature type="domain" description="HPt" evidence="15">
    <location>
        <begin position="815"/>
        <end position="908"/>
    </location>
</feature>
<protein>
    <recommendedName>
        <fullName evidence="2">histidine kinase</fullName>
        <ecNumber evidence="2">2.7.13.3</ecNumber>
    </recommendedName>
</protein>
<organism evidence="16 17">
    <name type="scientific">Methylogaea oryzae</name>
    <dbReference type="NCBI Taxonomy" id="1295382"/>
    <lineage>
        <taxon>Bacteria</taxon>
        <taxon>Pseudomonadati</taxon>
        <taxon>Pseudomonadota</taxon>
        <taxon>Gammaproteobacteria</taxon>
        <taxon>Methylococcales</taxon>
        <taxon>Methylococcaceae</taxon>
        <taxon>Methylogaea</taxon>
    </lineage>
</organism>
<feature type="modified residue" description="4-aspartylphosphate" evidence="7">
    <location>
        <position position="976"/>
    </location>
</feature>
<evidence type="ECO:0000256" key="2">
    <source>
        <dbReference type="ARBA" id="ARBA00012438"/>
    </source>
</evidence>
<dbReference type="InterPro" id="IPR008207">
    <property type="entry name" value="Sig_transdc_His_kin_Hpt_dom"/>
</dbReference>
<evidence type="ECO:0000259" key="12">
    <source>
        <dbReference type="PROSITE" id="PS50883"/>
    </source>
</evidence>
<evidence type="ECO:0000256" key="1">
    <source>
        <dbReference type="ARBA" id="ARBA00000085"/>
    </source>
</evidence>
<dbReference type="Proteomes" id="UP000824988">
    <property type="component" value="Chromosome"/>
</dbReference>
<dbReference type="NCBIfam" id="TIGR00254">
    <property type="entry name" value="GGDEF"/>
    <property type="match status" value="1"/>
</dbReference>
<dbReference type="PANTHER" id="PTHR45339">
    <property type="entry name" value="HYBRID SIGNAL TRANSDUCTION HISTIDINE KINASE J"/>
    <property type="match status" value="1"/>
</dbReference>
<dbReference type="InterPro" id="IPR001789">
    <property type="entry name" value="Sig_transdc_resp-reg_receiver"/>
</dbReference>
<dbReference type="Pfam" id="PF02518">
    <property type="entry name" value="HATPase_c"/>
    <property type="match status" value="1"/>
</dbReference>
<dbReference type="CDD" id="cd01949">
    <property type="entry name" value="GGDEF"/>
    <property type="match status" value="1"/>
</dbReference>
<dbReference type="SMART" id="SM00267">
    <property type="entry name" value="GGDEF"/>
    <property type="match status" value="1"/>
</dbReference>
<dbReference type="InterPro" id="IPR000160">
    <property type="entry name" value="GGDEF_dom"/>
</dbReference>
<dbReference type="SMART" id="SM00052">
    <property type="entry name" value="EAL"/>
    <property type="match status" value="1"/>
</dbReference>
<keyword evidence="9" id="KW-0812">Transmembrane</keyword>
<dbReference type="CDD" id="cd00082">
    <property type="entry name" value="HisKA"/>
    <property type="match status" value="1"/>
</dbReference>
<dbReference type="PROSITE" id="PS50894">
    <property type="entry name" value="HPT"/>
    <property type="match status" value="1"/>
</dbReference>
<keyword evidence="5" id="KW-0902">Two-component regulatory system</keyword>
<dbReference type="InterPro" id="IPR003594">
    <property type="entry name" value="HATPase_dom"/>
</dbReference>
<evidence type="ECO:0000256" key="6">
    <source>
        <dbReference type="PROSITE-ProRule" id="PRU00110"/>
    </source>
</evidence>
<dbReference type="KEGG" id="moz:MoryE10_32180"/>
<dbReference type="InterPro" id="IPR003660">
    <property type="entry name" value="HAMP_dom"/>
</dbReference>
<dbReference type="EC" id="2.7.13.3" evidence="2"/>
<feature type="region of interest" description="Disordered" evidence="8">
    <location>
        <begin position="1410"/>
        <end position="1447"/>
    </location>
</feature>
<dbReference type="PROSITE" id="PS50883">
    <property type="entry name" value="EAL"/>
    <property type="match status" value="1"/>
</dbReference>
<feature type="modified residue" description="4-aspartylphosphate" evidence="7">
    <location>
        <position position="572"/>
    </location>
</feature>
<keyword evidence="4" id="KW-0418">Kinase</keyword>
<evidence type="ECO:0000256" key="9">
    <source>
        <dbReference type="SAM" id="Phobius"/>
    </source>
</evidence>
<evidence type="ECO:0000259" key="13">
    <source>
        <dbReference type="PROSITE" id="PS50885"/>
    </source>
</evidence>
<keyword evidence="3 7" id="KW-0597">Phosphoprotein</keyword>
<keyword evidence="17" id="KW-1185">Reference proteome</keyword>
<feature type="transmembrane region" description="Helical" evidence="9">
    <location>
        <begin position="181"/>
        <end position="203"/>
    </location>
</feature>
<comment type="catalytic activity">
    <reaction evidence="1">
        <text>ATP + protein L-histidine = ADP + protein N-phospho-L-histidine.</text>
        <dbReference type="EC" id="2.7.13.3"/>
    </reaction>
</comment>
<evidence type="ECO:0000256" key="8">
    <source>
        <dbReference type="SAM" id="MobiDB-lite"/>
    </source>
</evidence>
<dbReference type="PROSITE" id="PS50110">
    <property type="entry name" value="RESPONSE_REGULATORY"/>
    <property type="match status" value="3"/>
</dbReference>
<dbReference type="GO" id="GO:0016020">
    <property type="term" value="C:membrane"/>
    <property type="evidence" value="ECO:0007669"/>
    <property type="project" value="InterPro"/>
</dbReference>
<feature type="domain" description="Response regulatory" evidence="11">
    <location>
        <begin position="518"/>
        <end position="638"/>
    </location>
</feature>
<feature type="domain" description="HAMP" evidence="13">
    <location>
        <begin position="205"/>
        <end position="257"/>
    </location>
</feature>
<dbReference type="SMART" id="SM00448">
    <property type="entry name" value="REC"/>
    <property type="match status" value="3"/>
</dbReference>
<dbReference type="CDD" id="cd01948">
    <property type="entry name" value="EAL"/>
    <property type="match status" value="1"/>
</dbReference>